<dbReference type="PROSITE" id="PS00280">
    <property type="entry name" value="BPTI_KUNITZ_1"/>
    <property type="match status" value="1"/>
</dbReference>
<feature type="domain" description="BPTI/Kunitz inhibitor" evidence="3">
    <location>
        <begin position="47"/>
        <end position="102"/>
    </location>
</feature>
<proteinExistence type="predicted"/>
<dbReference type="SMART" id="SM00131">
    <property type="entry name" value="KU"/>
    <property type="match status" value="2"/>
</dbReference>
<keyword evidence="2" id="KW-0732">Signal</keyword>
<dbReference type="InterPro" id="IPR002223">
    <property type="entry name" value="Kunitz_BPTI"/>
</dbReference>
<evidence type="ECO:0000259" key="3">
    <source>
        <dbReference type="PROSITE" id="PS50279"/>
    </source>
</evidence>
<evidence type="ECO:0000256" key="1">
    <source>
        <dbReference type="SAM" id="MobiDB-lite"/>
    </source>
</evidence>
<dbReference type="InterPro" id="IPR020901">
    <property type="entry name" value="Prtase_inh_Kunz-CS"/>
</dbReference>
<accession>A0A914HMK0</accession>
<dbReference type="PANTHER" id="PTHR46339">
    <property type="entry name" value="PROTEIN CBG15282-RELATED"/>
    <property type="match status" value="1"/>
</dbReference>
<protein>
    <submittedName>
        <fullName evidence="5">BPTI/Kunitz inhibitor domain-containing protein</fullName>
    </submittedName>
</protein>
<name>A0A914HMK0_GLORO</name>
<feature type="region of interest" description="Disordered" evidence="1">
    <location>
        <begin position="350"/>
        <end position="375"/>
    </location>
</feature>
<evidence type="ECO:0000313" key="4">
    <source>
        <dbReference type="Proteomes" id="UP000887572"/>
    </source>
</evidence>
<dbReference type="Proteomes" id="UP000887572">
    <property type="component" value="Unplaced"/>
</dbReference>
<dbReference type="InterPro" id="IPR053014">
    <property type="entry name" value="Cuticle_assoc_divergent"/>
</dbReference>
<keyword evidence="4" id="KW-1185">Reference proteome</keyword>
<feature type="chain" id="PRO_5037617319" evidence="2">
    <location>
        <begin position="32"/>
        <end position="399"/>
    </location>
</feature>
<dbReference type="WBParaSite" id="Gr19_v10_g2173.t2">
    <property type="protein sequence ID" value="Gr19_v10_g2173.t2"/>
    <property type="gene ID" value="Gr19_v10_g2173"/>
</dbReference>
<feature type="signal peptide" evidence="2">
    <location>
        <begin position="1"/>
        <end position="31"/>
    </location>
</feature>
<dbReference type="Gene3D" id="4.10.410.10">
    <property type="entry name" value="Pancreatic trypsin inhibitor Kunitz domain"/>
    <property type="match status" value="2"/>
</dbReference>
<evidence type="ECO:0000313" key="5">
    <source>
        <dbReference type="WBParaSite" id="Gr19_v10_g2173.t2"/>
    </source>
</evidence>
<organism evidence="4 5">
    <name type="scientific">Globodera rostochiensis</name>
    <name type="common">Golden nematode worm</name>
    <name type="synonym">Heterodera rostochiensis</name>
    <dbReference type="NCBI Taxonomy" id="31243"/>
    <lineage>
        <taxon>Eukaryota</taxon>
        <taxon>Metazoa</taxon>
        <taxon>Ecdysozoa</taxon>
        <taxon>Nematoda</taxon>
        <taxon>Chromadorea</taxon>
        <taxon>Rhabditida</taxon>
        <taxon>Tylenchina</taxon>
        <taxon>Tylenchomorpha</taxon>
        <taxon>Tylenchoidea</taxon>
        <taxon>Heteroderidae</taxon>
        <taxon>Heteroderinae</taxon>
        <taxon>Globodera</taxon>
    </lineage>
</organism>
<dbReference type="CDD" id="cd00109">
    <property type="entry name" value="Kunitz-type"/>
    <property type="match status" value="1"/>
</dbReference>
<evidence type="ECO:0000256" key="2">
    <source>
        <dbReference type="SAM" id="SignalP"/>
    </source>
</evidence>
<dbReference type="SUPFAM" id="SSF57362">
    <property type="entry name" value="BPTI-like"/>
    <property type="match status" value="2"/>
</dbReference>
<dbReference type="PROSITE" id="PS50279">
    <property type="entry name" value="BPTI_KUNITZ_2"/>
    <property type="match status" value="2"/>
</dbReference>
<sequence>MFLARRCSALFCGCKVFVILLLHLFLLGADGEQQQKQQQNDRIEESCFEPRDLGVPCPMDGPGRSKKFYYNHQLGSCQPFIYKGCAGNFNRFETTTECRKACAKSSVKSQEWVLAERCNATHLVPDGHYIECAAGRCPEGHNCYPDSLCCPTKDFVCSLPDDSGTFAEGVPDKPRFAWSADIKSCWRFSYFGAKGNYNNFPTFHDFFHSPRSAFKEYSSTSTNNAAVQKISNDVTVMERNPKQYASGIPNLNIGDVLKLSLSMEYPTFIRKQIEYPPKDNGKQFQPQIEETQNHNIKKELPDLNELPLVLPFKKRKTVQKEYLFRIRDNPNQKFSNKKGKQHLLIDLNAPLSEKDDEDQTMEEALPQGGKDPSQRLLNSIFLKTTQTRSSATKKESNIC</sequence>
<dbReference type="InterPro" id="IPR036880">
    <property type="entry name" value="Kunitz_BPTI_sf"/>
</dbReference>
<dbReference type="AlphaFoldDB" id="A0A914HMK0"/>
<dbReference type="Pfam" id="PF00014">
    <property type="entry name" value="Kunitz_BPTI"/>
    <property type="match status" value="2"/>
</dbReference>
<dbReference type="GO" id="GO:0004867">
    <property type="term" value="F:serine-type endopeptidase inhibitor activity"/>
    <property type="evidence" value="ECO:0007669"/>
    <property type="project" value="InterPro"/>
</dbReference>
<reference evidence="5" key="1">
    <citation type="submission" date="2022-11" db="UniProtKB">
        <authorList>
            <consortium name="WormBaseParasite"/>
        </authorList>
    </citation>
    <scope>IDENTIFICATION</scope>
</reference>
<feature type="domain" description="BPTI/Kunitz inhibitor" evidence="3">
    <location>
        <begin position="157"/>
        <end position="205"/>
    </location>
</feature>